<sequence>MGLMNEHLVMRSTIFTLPADLSDYMKHYRQQKPPLLATHTWKKTNKKIGWRARHEEKESVIKGDLD</sequence>
<dbReference type="EMBL" id="KZ309057">
    <property type="protein sequence ID" value="KAG8236657.1"/>
    <property type="molecule type" value="Genomic_DNA"/>
</dbReference>
<evidence type="ECO:0000313" key="1">
    <source>
        <dbReference type="EMBL" id="KAG8236657.1"/>
    </source>
</evidence>
<accession>A0A8K0KKC9</accession>
<protein>
    <submittedName>
        <fullName evidence="1">Uncharacterized protein</fullName>
    </submittedName>
</protein>
<reference evidence="1" key="2">
    <citation type="submission" date="2017-10" db="EMBL/GenBank/DDBJ databases">
        <title>Ladona fulva Genome sequencing and assembly.</title>
        <authorList>
            <person name="Murali S."/>
            <person name="Richards S."/>
            <person name="Bandaranaike D."/>
            <person name="Bellair M."/>
            <person name="Blankenburg K."/>
            <person name="Chao H."/>
            <person name="Dinh H."/>
            <person name="Doddapaneni H."/>
            <person name="Dugan-Rocha S."/>
            <person name="Elkadiri S."/>
            <person name="Gnanaolivu R."/>
            <person name="Hernandez B."/>
            <person name="Skinner E."/>
            <person name="Javaid M."/>
            <person name="Lee S."/>
            <person name="Li M."/>
            <person name="Ming W."/>
            <person name="Munidasa M."/>
            <person name="Muniz J."/>
            <person name="Nguyen L."/>
            <person name="Hughes D."/>
            <person name="Osuji N."/>
            <person name="Pu L.-L."/>
            <person name="Puazo M."/>
            <person name="Qu C."/>
            <person name="Quiroz J."/>
            <person name="Raj R."/>
            <person name="Weissenberger G."/>
            <person name="Xin Y."/>
            <person name="Zou X."/>
            <person name="Han Y."/>
            <person name="Worley K."/>
            <person name="Muzny D."/>
            <person name="Gibbs R."/>
        </authorList>
    </citation>
    <scope>NUCLEOTIDE SEQUENCE</scope>
    <source>
        <strain evidence="1">Sampled in the wild</strain>
    </source>
</reference>
<dbReference type="AlphaFoldDB" id="A0A8K0KKC9"/>
<reference evidence="1" key="1">
    <citation type="submission" date="2013-04" db="EMBL/GenBank/DDBJ databases">
        <authorList>
            <person name="Qu J."/>
            <person name="Murali S.C."/>
            <person name="Bandaranaike D."/>
            <person name="Bellair M."/>
            <person name="Blankenburg K."/>
            <person name="Chao H."/>
            <person name="Dinh H."/>
            <person name="Doddapaneni H."/>
            <person name="Downs B."/>
            <person name="Dugan-Rocha S."/>
            <person name="Elkadiri S."/>
            <person name="Gnanaolivu R.D."/>
            <person name="Hernandez B."/>
            <person name="Javaid M."/>
            <person name="Jayaseelan J.C."/>
            <person name="Lee S."/>
            <person name="Li M."/>
            <person name="Ming W."/>
            <person name="Munidasa M."/>
            <person name="Muniz J."/>
            <person name="Nguyen L."/>
            <person name="Ongeri F."/>
            <person name="Osuji N."/>
            <person name="Pu L.-L."/>
            <person name="Puazo M."/>
            <person name="Qu C."/>
            <person name="Quiroz J."/>
            <person name="Raj R."/>
            <person name="Weissenberger G."/>
            <person name="Xin Y."/>
            <person name="Zou X."/>
            <person name="Han Y."/>
            <person name="Richards S."/>
            <person name="Worley K."/>
            <person name="Muzny D."/>
            <person name="Gibbs R."/>
        </authorList>
    </citation>
    <scope>NUCLEOTIDE SEQUENCE</scope>
    <source>
        <strain evidence="1">Sampled in the wild</strain>
    </source>
</reference>
<comment type="caution">
    <text evidence="1">The sequence shown here is derived from an EMBL/GenBank/DDBJ whole genome shotgun (WGS) entry which is preliminary data.</text>
</comment>
<name>A0A8K0KKC9_LADFU</name>
<proteinExistence type="predicted"/>
<gene>
    <name evidence="1" type="ORF">J437_LFUL014505</name>
</gene>
<organism evidence="1 2">
    <name type="scientific">Ladona fulva</name>
    <name type="common">Scarce chaser dragonfly</name>
    <name type="synonym">Libellula fulva</name>
    <dbReference type="NCBI Taxonomy" id="123851"/>
    <lineage>
        <taxon>Eukaryota</taxon>
        <taxon>Metazoa</taxon>
        <taxon>Ecdysozoa</taxon>
        <taxon>Arthropoda</taxon>
        <taxon>Hexapoda</taxon>
        <taxon>Insecta</taxon>
        <taxon>Pterygota</taxon>
        <taxon>Palaeoptera</taxon>
        <taxon>Odonata</taxon>
        <taxon>Epiprocta</taxon>
        <taxon>Anisoptera</taxon>
        <taxon>Libelluloidea</taxon>
        <taxon>Libellulidae</taxon>
        <taxon>Ladona</taxon>
    </lineage>
</organism>
<evidence type="ECO:0000313" key="2">
    <source>
        <dbReference type="Proteomes" id="UP000792457"/>
    </source>
</evidence>
<dbReference type="Proteomes" id="UP000792457">
    <property type="component" value="Unassembled WGS sequence"/>
</dbReference>
<keyword evidence="2" id="KW-1185">Reference proteome</keyword>